<feature type="non-terminal residue" evidence="2">
    <location>
        <position position="1"/>
    </location>
</feature>
<dbReference type="SUPFAM" id="SSF53098">
    <property type="entry name" value="Ribonuclease H-like"/>
    <property type="match status" value="1"/>
</dbReference>
<evidence type="ECO:0000259" key="1">
    <source>
        <dbReference type="PROSITE" id="PS50994"/>
    </source>
</evidence>
<dbReference type="GO" id="GO:0015074">
    <property type="term" value="P:DNA integration"/>
    <property type="evidence" value="ECO:0007669"/>
    <property type="project" value="InterPro"/>
</dbReference>
<organism evidence="2 3">
    <name type="scientific">Perkinsus olseni</name>
    <name type="common">Perkinsus atlanticus</name>
    <dbReference type="NCBI Taxonomy" id="32597"/>
    <lineage>
        <taxon>Eukaryota</taxon>
        <taxon>Sar</taxon>
        <taxon>Alveolata</taxon>
        <taxon>Perkinsozoa</taxon>
        <taxon>Perkinsea</taxon>
        <taxon>Perkinsida</taxon>
        <taxon>Perkinsidae</taxon>
        <taxon>Perkinsus</taxon>
    </lineage>
</organism>
<protein>
    <recommendedName>
        <fullName evidence="1">Integrase catalytic domain-containing protein</fullName>
    </recommendedName>
</protein>
<dbReference type="InterPro" id="IPR012337">
    <property type="entry name" value="RNaseH-like_sf"/>
</dbReference>
<dbReference type="InterPro" id="IPR050951">
    <property type="entry name" value="Retrovirus_Pol_polyprotein"/>
</dbReference>
<keyword evidence="3" id="KW-1185">Reference proteome</keyword>
<dbReference type="InterPro" id="IPR036397">
    <property type="entry name" value="RNaseH_sf"/>
</dbReference>
<name>A0A7J6QZX1_PEROL</name>
<dbReference type="EMBL" id="JABANO010029805">
    <property type="protein sequence ID" value="KAF4712930.1"/>
    <property type="molecule type" value="Genomic_DNA"/>
</dbReference>
<feature type="non-terminal residue" evidence="2">
    <location>
        <position position="495"/>
    </location>
</feature>
<reference evidence="2 3" key="1">
    <citation type="submission" date="2020-04" db="EMBL/GenBank/DDBJ databases">
        <title>Perkinsus olseni comparative genomics.</title>
        <authorList>
            <person name="Bogema D.R."/>
        </authorList>
    </citation>
    <scope>NUCLEOTIDE SEQUENCE [LARGE SCALE GENOMIC DNA]</scope>
    <source>
        <strain evidence="2 3">ATCC PRA-207</strain>
    </source>
</reference>
<dbReference type="Gene3D" id="3.30.420.10">
    <property type="entry name" value="Ribonuclease H-like superfamily/Ribonuclease H"/>
    <property type="match status" value="1"/>
</dbReference>
<sequence length="495" mass="55148">LLSEVDLVLQEHGPRPKTYTVYTDSEINLHRLRQDPVKDDKLGRYERRRLRLIRAEVAKLTASGAPVTIRHISGSCNPSDVCTRRPTSGTVLLPTDPSTIDKGVQLSPETFVYKAPPEGLVGPHQVNIVQAEDQVFDAFVTVQMLRDGQDASDRVSGIRQAVIDKKDKYHKINDDGLVARVTAVDIPDDTDAATSVLAQVLVPDAALQVRLAKAAHEFSHRGRRGTLNLLRKAYFWRKMRTTVKHVCDQCHPCQVSKFDHIARCSLGSTVPWAGCLGIGRVATVDVTGPYTHGLRDLQGHLPENRPNFGVTVTDLMTGYTRGTTTCTKSSTEISQALGILFDSSDWVSVLIASDQCFRSSEFRYWCQVHKISLVLLPSHCPSLMGHGERVHKEVHNYMRIVAQQSGGLDDWTVTFHRALRVVNTCPYTDSENDGGLSPHDMHFINKARIPEMEPLDPALGDKLYSGLDSVPPIVPMDVYEDVNAIRQQRWSQFKS</sequence>
<dbReference type="AlphaFoldDB" id="A0A7J6QZX1"/>
<dbReference type="OMA" id="MRTTVKH"/>
<dbReference type="PROSITE" id="PS50994">
    <property type="entry name" value="INTEGRASE"/>
    <property type="match status" value="1"/>
</dbReference>
<comment type="caution">
    <text evidence="2">The sequence shown here is derived from an EMBL/GenBank/DDBJ whole genome shotgun (WGS) entry which is preliminary data.</text>
</comment>
<dbReference type="Gene3D" id="1.10.340.70">
    <property type="match status" value="1"/>
</dbReference>
<accession>A0A7J6QZX1</accession>
<dbReference type="Proteomes" id="UP000553632">
    <property type="component" value="Unassembled WGS sequence"/>
</dbReference>
<dbReference type="PANTHER" id="PTHR37984:SF5">
    <property type="entry name" value="PROTEIN NYNRIN-LIKE"/>
    <property type="match status" value="1"/>
</dbReference>
<dbReference type="PANTHER" id="PTHR37984">
    <property type="entry name" value="PROTEIN CBG26694"/>
    <property type="match status" value="1"/>
</dbReference>
<dbReference type="InterPro" id="IPR001584">
    <property type="entry name" value="Integrase_cat-core"/>
</dbReference>
<feature type="domain" description="Integrase catalytic" evidence="1">
    <location>
        <begin position="267"/>
        <end position="446"/>
    </location>
</feature>
<gene>
    <name evidence="2" type="ORF">FOZ63_007668</name>
</gene>
<evidence type="ECO:0000313" key="2">
    <source>
        <dbReference type="EMBL" id="KAF4712930.1"/>
    </source>
</evidence>
<dbReference type="InterPro" id="IPR041588">
    <property type="entry name" value="Integrase_H2C2"/>
</dbReference>
<evidence type="ECO:0000313" key="3">
    <source>
        <dbReference type="Proteomes" id="UP000553632"/>
    </source>
</evidence>
<dbReference type="Pfam" id="PF17921">
    <property type="entry name" value="Integrase_H2C2"/>
    <property type="match status" value="1"/>
</dbReference>
<dbReference type="GO" id="GO:0003676">
    <property type="term" value="F:nucleic acid binding"/>
    <property type="evidence" value="ECO:0007669"/>
    <property type="project" value="InterPro"/>
</dbReference>
<proteinExistence type="predicted"/>